<evidence type="ECO:0000256" key="12">
    <source>
        <dbReference type="SAM" id="MobiDB-lite"/>
    </source>
</evidence>
<keyword evidence="16" id="KW-1185">Reference proteome</keyword>
<evidence type="ECO:0000256" key="9">
    <source>
        <dbReference type="ARBA" id="ARBA00022840"/>
    </source>
</evidence>
<dbReference type="Pfam" id="PF00294">
    <property type="entry name" value="PfkB"/>
    <property type="match status" value="1"/>
</dbReference>
<feature type="region of interest" description="Disordered" evidence="12">
    <location>
        <begin position="338"/>
        <end position="357"/>
    </location>
</feature>
<dbReference type="GO" id="GO:0005829">
    <property type="term" value="C:cytosol"/>
    <property type="evidence" value="ECO:0007669"/>
    <property type="project" value="TreeGrafter"/>
</dbReference>
<comment type="caution">
    <text evidence="14">The sequence shown here is derived from an EMBL/GenBank/DDBJ whole genome shotgun (WGS) entry which is preliminary data.</text>
</comment>
<dbReference type="SUPFAM" id="SSF53613">
    <property type="entry name" value="Ribokinase-like"/>
    <property type="match status" value="1"/>
</dbReference>
<keyword evidence="7 11" id="KW-0547">Nucleotide-binding</keyword>
<dbReference type="EMBL" id="CAMXCT030001243">
    <property type="protein sequence ID" value="CAL4775527.1"/>
    <property type="molecule type" value="Genomic_DNA"/>
</dbReference>
<dbReference type="EMBL" id="CAMXCT020001243">
    <property type="protein sequence ID" value="CAL1141590.1"/>
    <property type="molecule type" value="Genomic_DNA"/>
</dbReference>
<comment type="similarity">
    <text evidence="3 11">Belongs to the carbohydrate kinase PfkB family.</text>
</comment>
<evidence type="ECO:0000313" key="15">
    <source>
        <dbReference type="EMBL" id="CAL4775527.1"/>
    </source>
</evidence>
<dbReference type="Gene3D" id="3.30.1110.10">
    <property type="match status" value="1"/>
</dbReference>
<evidence type="ECO:0000256" key="10">
    <source>
        <dbReference type="PIRSR" id="PIRSR601805-1"/>
    </source>
</evidence>
<evidence type="ECO:0000256" key="5">
    <source>
        <dbReference type="ARBA" id="ARBA00022679"/>
    </source>
</evidence>
<reference evidence="14" key="1">
    <citation type="submission" date="2022-10" db="EMBL/GenBank/DDBJ databases">
        <authorList>
            <person name="Chen Y."/>
            <person name="Dougan E. K."/>
            <person name="Chan C."/>
            <person name="Rhodes N."/>
            <person name="Thang M."/>
        </authorList>
    </citation>
    <scope>NUCLEOTIDE SEQUENCE</scope>
</reference>
<evidence type="ECO:0000259" key="13">
    <source>
        <dbReference type="Pfam" id="PF00294"/>
    </source>
</evidence>
<dbReference type="InterPro" id="IPR011611">
    <property type="entry name" value="PfkB_dom"/>
</dbReference>
<name>A0A9P1CAT4_9DINO</name>
<evidence type="ECO:0000256" key="11">
    <source>
        <dbReference type="RuleBase" id="RU368116"/>
    </source>
</evidence>
<evidence type="ECO:0000256" key="8">
    <source>
        <dbReference type="ARBA" id="ARBA00022777"/>
    </source>
</evidence>
<keyword evidence="6 11" id="KW-0660">Purine salvage</keyword>
<dbReference type="PANTHER" id="PTHR45769">
    <property type="entry name" value="ADENOSINE KINASE"/>
    <property type="match status" value="1"/>
</dbReference>
<feature type="domain" description="Carbohydrate kinase PfkB" evidence="13">
    <location>
        <begin position="40"/>
        <end position="390"/>
    </location>
</feature>
<organism evidence="14">
    <name type="scientific">Cladocopium goreaui</name>
    <dbReference type="NCBI Taxonomy" id="2562237"/>
    <lineage>
        <taxon>Eukaryota</taxon>
        <taxon>Sar</taxon>
        <taxon>Alveolata</taxon>
        <taxon>Dinophyceae</taxon>
        <taxon>Suessiales</taxon>
        <taxon>Symbiodiniaceae</taxon>
        <taxon>Cladocopium</taxon>
    </lineage>
</organism>
<dbReference type="Gene3D" id="3.40.1190.20">
    <property type="match status" value="1"/>
</dbReference>
<dbReference type="GO" id="GO:0004001">
    <property type="term" value="F:adenosine kinase activity"/>
    <property type="evidence" value="ECO:0007669"/>
    <property type="project" value="UniProtKB-UniRule"/>
</dbReference>
<dbReference type="EC" id="2.7.1.20" evidence="4 11"/>
<comment type="pathway">
    <text evidence="2 11">Purine metabolism; AMP biosynthesis via salvage pathway; AMP from adenosine: step 1/1.</text>
</comment>
<keyword evidence="9 11" id="KW-0067">ATP-binding</keyword>
<evidence type="ECO:0000313" key="14">
    <source>
        <dbReference type="EMBL" id="CAI3988215.1"/>
    </source>
</evidence>
<comment type="cofactor">
    <cofactor evidence="1 11">
        <name>Mg(2+)</name>
        <dbReference type="ChEBI" id="CHEBI:18420"/>
    </cofactor>
</comment>
<dbReference type="GO" id="GO:0006144">
    <property type="term" value="P:purine nucleobase metabolic process"/>
    <property type="evidence" value="ECO:0007669"/>
    <property type="project" value="TreeGrafter"/>
</dbReference>
<dbReference type="InterPro" id="IPR029056">
    <property type="entry name" value="Ribokinase-like"/>
</dbReference>
<keyword evidence="5 11" id="KW-0808">Transferase</keyword>
<evidence type="ECO:0000256" key="3">
    <source>
        <dbReference type="ARBA" id="ARBA00010688"/>
    </source>
</evidence>
<keyword evidence="8 11" id="KW-0418">Kinase</keyword>
<dbReference type="GO" id="GO:0044209">
    <property type="term" value="P:AMP salvage"/>
    <property type="evidence" value="ECO:0007669"/>
    <property type="project" value="UniProtKB-UniRule"/>
</dbReference>
<evidence type="ECO:0000256" key="7">
    <source>
        <dbReference type="ARBA" id="ARBA00022741"/>
    </source>
</evidence>
<accession>A0A9P1CAT4</accession>
<comment type="catalytic activity">
    <reaction evidence="11">
        <text>adenosine + ATP = AMP + ADP + H(+)</text>
        <dbReference type="Rhea" id="RHEA:20824"/>
        <dbReference type="ChEBI" id="CHEBI:15378"/>
        <dbReference type="ChEBI" id="CHEBI:16335"/>
        <dbReference type="ChEBI" id="CHEBI:30616"/>
        <dbReference type="ChEBI" id="CHEBI:456215"/>
        <dbReference type="ChEBI" id="CHEBI:456216"/>
        <dbReference type="EC" id="2.7.1.20"/>
    </reaction>
</comment>
<reference evidence="15 16" key="2">
    <citation type="submission" date="2024-05" db="EMBL/GenBank/DDBJ databases">
        <authorList>
            <person name="Chen Y."/>
            <person name="Shah S."/>
            <person name="Dougan E. K."/>
            <person name="Thang M."/>
            <person name="Chan C."/>
        </authorList>
    </citation>
    <scope>NUCLEOTIDE SEQUENCE [LARGE SCALE GENOMIC DNA]</scope>
</reference>
<feature type="active site" description="Proton acceptor" evidence="10">
    <location>
        <position position="317"/>
    </location>
</feature>
<protein>
    <recommendedName>
        <fullName evidence="4 11">Adenosine kinase</fullName>
        <shortName evidence="11">AK</shortName>
        <ecNumber evidence="4 11">2.7.1.20</ecNumber>
    </recommendedName>
    <alternativeName>
        <fullName evidence="11">Adenosine 5'-phosphotransferase</fullName>
    </alternativeName>
</protein>
<evidence type="ECO:0000256" key="2">
    <source>
        <dbReference type="ARBA" id="ARBA00004801"/>
    </source>
</evidence>
<keyword evidence="11" id="KW-0460">Magnesium</keyword>
<evidence type="ECO:0000256" key="1">
    <source>
        <dbReference type="ARBA" id="ARBA00001946"/>
    </source>
</evidence>
<dbReference type="GO" id="GO:0005524">
    <property type="term" value="F:ATP binding"/>
    <property type="evidence" value="ECO:0007669"/>
    <property type="project" value="UniProtKB-UniRule"/>
</dbReference>
<dbReference type="OrthoDB" id="432447at2759"/>
<dbReference type="PANTHER" id="PTHR45769:SF3">
    <property type="entry name" value="ADENOSINE KINASE"/>
    <property type="match status" value="1"/>
</dbReference>
<dbReference type="Proteomes" id="UP001152797">
    <property type="component" value="Unassembled WGS sequence"/>
</dbReference>
<dbReference type="EMBL" id="CAMXCT010001243">
    <property type="protein sequence ID" value="CAI3988215.1"/>
    <property type="molecule type" value="Genomic_DNA"/>
</dbReference>
<dbReference type="AlphaFoldDB" id="A0A9P1CAT4"/>
<dbReference type="GO" id="GO:0005634">
    <property type="term" value="C:nucleus"/>
    <property type="evidence" value="ECO:0007669"/>
    <property type="project" value="TreeGrafter"/>
</dbReference>
<evidence type="ECO:0000256" key="4">
    <source>
        <dbReference type="ARBA" id="ARBA00012119"/>
    </source>
</evidence>
<comment type="function">
    <text evidence="11">ATP dependent phosphorylation of adenosine and other related nucleoside analogs to monophosphate derivatives.</text>
</comment>
<gene>
    <name evidence="14" type="ORF">C1SCF055_LOCUS15419</name>
</gene>
<proteinExistence type="inferred from homology"/>
<evidence type="ECO:0000313" key="16">
    <source>
        <dbReference type="Proteomes" id="UP001152797"/>
    </source>
</evidence>
<feature type="non-terminal residue" evidence="14">
    <location>
        <position position="391"/>
    </location>
</feature>
<dbReference type="InterPro" id="IPR001805">
    <property type="entry name" value="Adenokinase"/>
</dbReference>
<dbReference type="GO" id="GO:0006166">
    <property type="term" value="P:purine ribonucleoside salvage"/>
    <property type="evidence" value="ECO:0007669"/>
    <property type="project" value="UniProtKB-KW"/>
</dbReference>
<sequence length="391" mass="41750">DVLVPIDDDPKILERHQIQPLSQCLAEEKHMPLVKEALASVEAGKASATPGGVIANSLRAGSWWLKRQKSSTAPRRVMLGRIGQDAAGKRLQKEISASQVEPMFDEARCAADNDAESTTGTCCCFLAEKARTMLTHLGASKTLHLRGTSECKSFDSRMNLLQASLAGVQPCVVLVSGFYAQADPEGVAAIRSWCSTHHTTKIGGHIIPALAMTVGAEWCTELEPVQATARAADFTFANEAEVLHLASTICKAARQSAPSDYDAAMLVIARWKERGWMIGTRGSRGVGYIGVADSQVRSLPVPPVPPEEFKDDVGAGDAFMGGFIESIWQALHVLAQEAGSPSPSAPEGRKRKLEDTPLVDDLKDADIQDAVRSGITAAAACIRCSGCQFPS</sequence>
<evidence type="ECO:0000256" key="6">
    <source>
        <dbReference type="ARBA" id="ARBA00022726"/>
    </source>
</evidence>